<organism evidence="2 3">
    <name type="scientific">PS1 clade bacterium</name>
    <dbReference type="NCBI Taxonomy" id="2175152"/>
    <lineage>
        <taxon>Bacteria</taxon>
        <taxon>Pseudomonadati</taxon>
        <taxon>Pseudomonadota</taxon>
        <taxon>Alphaproteobacteria</taxon>
        <taxon>PS1 clade</taxon>
    </lineage>
</organism>
<name>A0A937HGB9_9PROT</name>
<comment type="caution">
    <text evidence="2">The sequence shown here is derived from an EMBL/GenBank/DDBJ whole genome shotgun (WGS) entry which is preliminary data.</text>
</comment>
<dbReference type="PANTHER" id="PTHR43760">
    <property type="entry name" value="ENDORIBONUCLEASE-RELATED"/>
    <property type="match status" value="1"/>
</dbReference>
<sequence length="155" mass="16181">MSDIDTILEQHGLTLPATKAPLGAYVPFVQSGNLLMISGQGPVGASGATVTGRLGDGLEIEDGTRAAQMAGLNIIAQIKAALNGDFDRLVRIVRLNGFVNATADFTHHPAVINGASELMHDVFGERGVHSRIAVGVASLPMNWAVEIDAVIEVSL</sequence>
<feature type="domain" description="Endoribonuclease L-PSP/chorismate mutase-like" evidence="1">
    <location>
        <begin position="10"/>
        <end position="143"/>
    </location>
</feature>
<proteinExistence type="predicted"/>
<dbReference type="Gene3D" id="3.30.1330.40">
    <property type="entry name" value="RutC-like"/>
    <property type="match status" value="1"/>
</dbReference>
<gene>
    <name evidence="2" type="ORF">ISQ19_03095</name>
</gene>
<dbReference type="AlphaFoldDB" id="A0A937HGB9"/>
<dbReference type="Proteomes" id="UP000785783">
    <property type="component" value="Unassembled WGS sequence"/>
</dbReference>
<dbReference type="PANTHER" id="PTHR43760:SF1">
    <property type="entry name" value="ENDORIBONUCLEASE L-PSP_CHORISMATE MUTASE-LIKE DOMAIN-CONTAINING PROTEIN"/>
    <property type="match status" value="1"/>
</dbReference>
<dbReference type="Pfam" id="PF14588">
    <property type="entry name" value="YjgF_endoribonc"/>
    <property type="match status" value="1"/>
</dbReference>
<evidence type="ECO:0000313" key="2">
    <source>
        <dbReference type="EMBL" id="MBL6761664.1"/>
    </source>
</evidence>
<dbReference type="InterPro" id="IPR013813">
    <property type="entry name" value="Endoribo_LPSP/chorism_mut-like"/>
</dbReference>
<dbReference type="InterPro" id="IPR035959">
    <property type="entry name" value="RutC-like_sf"/>
</dbReference>
<evidence type="ECO:0000313" key="3">
    <source>
        <dbReference type="Proteomes" id="UP000785783"/>
    </source>
</evidence>
<dbReference type="SUPFAM" id="SSF55298">
    <property type="entry name" value="YjgF-like"/>
    <property type="match status" value="1"/>
</dbReference>
<dbReference type="CDD" id="cd02199">
    <property type="entry name" value="YjgF_YER057c_UK114_like_1"/>
    <property type="match status" value="1"/>
</dbReference>
<evidence type="ECO:0000259" key="1">
    <source>
        <dbReference type="Pfam" id="PF14588"/>
    </source>
</evidence>
<accession>A0A937HGB9</accession>
<protein>
    <submittedName>
        <fullName evidence="2">RidA family protein</fullName>
    </submittedName>
</protein>
<reference evidence="2" key="1">
    <citation type="submission" date="2020-10" db="EMBL/GenBank/DDBJ databases">
        <title>Microbiome of the Black Sea water column analyzed by genome centric metagenomics.</title>
        <authorList>
            <person name="Cabello-Yeves P.J."/>
            <person name="Callieri C."/>
            <person name="Picazo A."/>
            <person name="Mehrshad M."/>
            <person name="Haro-Moreno J.M."/>
            <person name="Roda-Garcia J."/>
            <person name="Dzembekova N."/>
            <person name="Slabakova V."/>
            <person name="Slabakova N."/>
            <person name="Moncheva S."/>
            <person name="Rodriguez-Valera F."/>
        </authorList>
    </citation>
    <scope>NUCLEOTIDE SEQUENCE</scope>
    <source>
        <strain evidence="2">BS307-5m-G5</strain>
    </source>
</reference>
<dbReference type="EMBL" id="JADHOK010000026">
    <property type="protein sequence ID" value="MBL6761664.1"/>
    <property type="molecule type" value="Genomic_DNA"/>
</dbReference>